<dbReference type="GO" id="GO:0004575">
    <property type="term" value="F:sucrose alpha-glucosidase activity"/>
    <property type="evidence" value="ECO:0007669"/>
    <property type="project" value="TreeGrafter"/>
</dbReference>
<evidence type="ECO:0000313" key="9">
    <source>
        <dbReference type="Proteomes" id="UP000078544"/>
    </source>
</evidence>
<keyword evidence="5" id="KW-0732">Signal</keyword>
<dbReference type="STRING" id="1081109.A0A167YRW2"/>
<reference evidence="8 9" key="1">
    <citation type="journal article" date="2016" name="Genome Biol. Evol.">
        <title>Divergent and convergent evolution of fungal pathogenicity.</title>
        <authorList>
            <person name="Shang Y."/>
            <person name="Xiao G."/>
            <person name="Zheng P."/>
            <person name="Cen K."/>
            <person name="Zhan S."/>
            <person name="Wang C."/>
        </authorList>
    </citation>
    <scope>NUCLEOTIDE SEQUENCE [LARGE SCALE GENOMIC DNA]</scope>
    <source>
        <strain evidence="8 9">RCEF 2490</strain>
    </source>
</reference>
<evidence type="ECO:0000313" key="8">
    <source>
        <dbReference type="EMBL" id="KZZ91686.1"/>
    </source>
</evidence>
<dbReference type="GO" id="GO:0005987">
    <property type="term" value="P:sucrose catabolic process"/>
    <property type="evidence" value="ECO:0007669"/>
    <property type="project" value="TreeGrafter"/>
</dbReference>
<dbReference type="InterPro" id="IPR013148">
    <property type="entry name" value="Glyco_hydro_32_N"/>
</dbReference>
<dbReference type="PANTHER" id="PTHR42800:SF2">
    <property type="entry name" value="INVERTASE-RELATED"/>
    <property type="match status" value="1"/>
</dbReference>
<dbReference type="InterPro" id="IPR001362">
    <property type="entry name" value="Glyco_hydro_32"/>
</dbReference>
<dbReference type="SMART" id="SM00640">
    <property type="entry name" value="Glyco_32"/>
    <property type="match status" value="1"/>
</dbReference>
<dbReference type="Gene3D" id="2.115.10.20">
    <property type="entry name" value="Glycosyl hydrolase domain, family 43"/>
    <property type="match status" value="1"/>
</dbReference>
<evidence type="ECO:0000256" key="1">
    <source>
        <dbReference type="ARBA" id="ARBA00009902"/>
    </source>
</evidence>
<dbReference type="Gene3D" id="2.60.120.560">
    <property type="entry name" value="Exo-inulinase, domain 1"/>
    <property type="match status" value="1"/>
</dbReference>
<dbReference type="EMBL" id="AZGY01000017">
    <property type="protein sequence ID" value="KZZ91686.1"/>
    <property type="molecule type" value="Genomic_DNA"/>
</dbReference>
<evidence type="ECO:0000259" key="7">
    <source>
        <dbReference type="Pfam" id="PF08244"/>
    </source>
</evidence>
<keyword evidence="2 4" id="KW-0378">Hydrolase</keyword>
<sequence>MQLSPNHPSALLFTALHLAVSCLGSVASPAVSASGSASVAANYPSGTPFPGDYGGQYRPQVHYSAPQHFMSDPNGIFRDNNGTWHLYYQYNPLGLGFGNQHWGHATSKDLYHWTNQPIALGPPSKSVALFSGSAVVDKNNTSGLFPGQDNGVVAIFTLAGKDPDGGYGGPQTQALAYSHDGGFTYQLYQHNPVINSTSTNFRDPRVMAYKDHWVMVIAYSRDYTVGIFTSRNLINWTHASNFSLTGLLGAQWECPNLIHMPYYDQKGQKQDNIWTLFVNINPGGPLGGAVVQYYPGSFNGTHFEPVDSAARSIDSAKDFYAMQFFNNVGPGTDVESPVSIAWASNWQYTQLVPTAQEGWRSSMSLPREHFMTKVKGAGWKLVSRPYNLDRMVSETLVVEKNLTKEVVAVEFSGVESKAIYWEIHLTGIPDREPRSLSLNVSFVSPSTAENVRLGYVFGAVDFDLFGGDTPFFLDRGGAKGFDHTFFTQRFSVSSPHDNGTWSVSGVLDRSILEVFIDGGIETMTSTYYTKEPISVALFSLSPDLPKGMNVDLRVVGLHGVWDQVTDKDGIVYGNRTVKALA</sequence>
<keyword evidence="3 4" id="KW-0326">Glycosidase</keyword>
<dbReference type="Proteomes" id="UP000078544">
    <property type="component" value="Unassembled WGS sequence"/>
</dbReference>
<gene>
    <name evidence="8" type="ORF">AAL_06440</name>
</gene>
<dbReference type="InterPro" id="IPR013320">
    <property type="entry name" value="ConA-like_dom_sf"/>
</dbReference>
<dbReference type="PANTHER" id="PTHR42800">
    <property type="entry name" value="EXOINULINASE INUD (AFU_ORTHOLOGUE AFUA_5G00480)"/>
    <property type="match status" value="1"/>
</dbReference>
<keyword evidence="9" id="KW-1185">Reference proteome</keyword>
<dbReference type="InterPro" id="IPR023296">
    <property type="entry name" value="Glyco_hydro_beta-prop_sf"/>
</dbReference>
<dbReference type="OrthoDB" id="202537at2759"/>
<proteinExistence type="inferred from homology"/>
<evidence type="ECO:0000256" key="3">
    <source>
        <dbReference type="ARBA" id="ARBA00023295"/>
    </source>
</evidence>
<evidence type="ECO:0000259" key="6">
    <source>
        <dbReference type="Pfam" id="PF00251"/>
    </source>
</evidence>
<evidence type="ECO:0000256" key="4">
    <source>
        <dbReference type="RuleBase" id="RU362110"/>
    </source>
</evidence>
<feature type="chain" id="PRO_5007894818" evidence="5">
    <location>
        <begin position="25"/>
        <end position="581"/>
    </location>
</feature>
<dbReference type="SUPFAM" id="SSF75005">
    <property type="entry name" value="Arabinanase/levansucrase/invertase"/>
    <property type="match status" value="1"/>
</dbReference>
<dbReference type="InterPro" id="IPR013189">
    <property type="entry name" value="Glyco_hydro_32_C"/>
</dbReference>
<dbReference type="AlphaFoldDB" id="A0A167YRW2"/>
<dbReference type="CDD" id="cd18622">
    <property type="entry name" value="GH32_Inu-like"/>
    <property type="match status" value="1"/>
</dbReference>
<evidence type="ECO:0000256" key="5">
    <source>
        <dbReference type="SAM" id="SignalP"/>
    </source>
</evidence>
<comment type="caution">
    <text evidence="8">The sequence shown here is derived from an EMBL/GenBank/DDBJ whole genome shotgun (WGS) entry which is preliminary data.</text>
</comment>
<feature type="domain" description="Glycosyl hydrolase family 32 C-terminal" evidence="7">
    <location>
        <begin position="470"/>
        <end position="538"/>
    </location>
</feature>
<comment type="similarity">
    <text evidence="1 4">Belongs to the glycosyl hydrolase 32 family.</text>
</comment>
<feature type="domain" description="Glycosyl hydrolase family 32 N-terminal" evidence="6">
    <location>
        <begin position="62"/>
        <end position="383"/>
    </location>
</feature>
<dbReference type="Pfam" id="PF08244">
    <property type="entry name" value="Glyco_hydro_32C"/>
    <property type="match status" value="1"/>
</dbReference>
<dbReference type="Pfam" id="PF00251">
    <property type="entry name" value="Glyco_hydro_32N"/>
    <property type="match status" value="1"/>
</dbReference>
<dbReference type="GO" id="GO:0000324">
    <property type="term" value="C:fungal-type vacuole"/>
    <property type="evidence" value="ECO:0007669"/>
    <property type="project" value="TreeGrafter"/>
</dbReference>
<evidence type="ECO:0000256" key="2">
    <source>
        <dbReference type="ARBA" id="ARBA00022801"/>
    </source>
</evidence>
<dbReference type="SUPFAM" id="SSF49899">
    <property type="entry name" value="Concanavalin A-like lectins/glucanases"/>
    <property type="match status" value="1"/>
</dbReference>
<organism evidence="8 9">
    <name type="scientific">Moelleriella libera RCEF 2490</name>
    <dbReference type="NCBI Taxonomy" id="1081109"/>
    <lineage>
        <taxon>Eukaryota</taxon>
        <taxon>Fungi</taxon>
        <taxon>Dikarya</taxon>
        <taxon>Ascomycota</taxon>
        <taxon>Pezizomycotina</taxon>
        <taxon>Sordariomycetes</taxon>
        <taxon>Hypocreomycetidae</taxon>
        <taxon>Hypocreales</taxon>
        <taxon>Clavicipitaceae</taxon>
        <taxon>Moelleriella</taxon>
    </lineage>
</organism>
<protein>
    <submittedName>
        <fullName evidence="8">Invertase</fullName>
    </submittedName>
</protein>
<accession>A0A167YRW2</accession>
<feature type="signal peptide" evidence="5">
    <location>
        <begin position="1"/>
        <end position="24"/>
    </location>
</feature>
<name>A0A167YRW2_9HYPO</name>